<evidence type="ECO:0000313" key="2">
    <source>
        <dbReference type="Proteomes" id="UP000006729"/>
    </source>
</evidence>
<dbReference type="EMBL" id="CM009295">
    <property type="protein sequence ID" value="PNT34145.1"/>
    <property type="molecule type" value="Genomic_DNA"/>
</dbReference>
<keyword evidence="2" id="KW-1185">Reference proteome</keyword>
<gene>
    <name evidence="1" type="ORF">POPTR_006G278200</name>
</gene>
<sequence length="87" mass="10473">MHPLSKINPLSRQWPRYLSAFTNLIKRNNEQAWPSQQLTAQFHERRKRYPLLAQQRAIQSTNCITLDMNITKYPLDENLSRREKKSY</sequence>
<dbReference type="AlphaFoldDB" id="A0A2K2A9D7"/>
<organism evidence="1 2">
    <name type="scientific">Populus trichocarpa</name>
    <name type="common">Western balsam poplar</name>
    <name type="synonym">Populus balsamifera subsp. trichocarpa</name>
    <dbReference type="NCBI Taxonomy" id="3694"/>
    <lineage>
        <taxon>Eukaryota</taxon>
        <taxon>Viridiplantae</taxon>
        <taxon>Streptophyta</taxon>
        <taxon>Embryophyta</taxon>
        <taxon>Tracheophyta</taxon>
        <taxon>Spermatophyta</taxon>
        <taxon>Magnoliopsida</taxon>
        <taxon>eudicotyledons</taxon>
        <taxon>Gunneridae</taxon>
        <taxon>Pentapetalae</taxon>
        <taxon>rosids</taxon>
        <taxon>fabids</taxon>
        <taxon>Malpighiales</taxon>
        <taxon>Salicaceae</taxon>
        <taxon>Saliceae</taxon>
        <taxon>Populus</taxon>
    </lineage>
</organism>
<proteinExistence type="predicted"/>
<name>A0A2K2A9D7_POPTR</name>
<evidence type="ECO:0000313" key="1">
    <source>
        <dbReference type="EMBL" id="PNT34145.1"/>
    </source>
</evidence>
<dbReference type="InParanoid" id="A0A2K2A9D7"/>
<dbReference type="Proteomes" id="UP000006729">
    <property type="component" value="Chromosome 6"/>
</dbReference>
<reference evidence="1 2" key="1">
    <citation type="journal article" date="2006" name="Science">
        <title>The genome of black cottonwood, Populus trichocarpa (Torr. &amp; Gray).</title>
        <authorList>
            <person name="Tuskan G.A."/>
            <person name="Difazio S."/>
            <person name="Jansson S."/>
            <person name="Bohlmann J."/>
            <person name="Grigoriev I."/>
            <person name="Hellsten U."/>
            <person name="Putnam N."/>
            <person name="Ralph S."/>
            <person name="Rombauts S."/>
            <person name="Salamov A."/>
            <person name="Schein J."/>
            <person name="Sterck L."/>
            <person name="Aerts A."/>
            <person name="Bhalerao R.R."/>
            <person name="Bhalerao R.P."/>
            <person name="Blaudez D."/>
            <person name="Boerjan W."/>
            <person name="Brun A."/>
            <person name="Brunner A."/>
            <person name="Busov V."/>
            <person name="Campbell M."/>
            <person name="Carlson J."/>
            <person name="Chalot M."/>
            <person name="Chapman J."/>
            <person name="Chen G.L."/>
            <person name="Cooper D."/>
            <person name="Coutinho P.M."/>
            <person name="Couturier J."/>
            <person name="Covert S."/>
            <person name="Cronk Q."/>
            <person name="Cunningham R."/>
            <person name="Davis J."/>
            <person name="Degroeve S."/>
            <person name="Dejardin A."/>
            <person name="Depamphilis C."/>
            <person name="Detter J."/>
            <person name="Dirks B."/>
            <person name="Dubchak I."/>
            <person name="Duplessis S."/>
            <person name="Ehlting J."/>
            <person name="Ellis B."/>
            <person name="Gendler K."/>
            <person name="Goodstein D."/>
            <person name="Gribskov M."/>
            <person name="Grimwood J."/>
            <person name="Groover A."/>
            <person name="Gunter L."/>
            <person name="Hamberger B."/>
            <person name="Heinze B."/>
            <person name="Helariutta Y."/>
            <person name="Henrissat B."/>
            <person name="Holligan D."/>
            <person name="Holt R."/>
            <person name="Huang W."/>
            <person name="Islam-Faridi N."/>
            <person name="Jones S."/>
            <person name="Jones-Rhoades M."/>
            <person name="Jorgensen R."/>
            <person name="Joshi C."/>
            <person name="Kangasjarvi J."/>
            <person name="Karlsson J."/>
            <person name="Kelleher C."/>
            <person name="Kirkpatrick R."/>
            <person name="Kirst M."/>
            <person name="Kohler A."/>
            <person name="Kalluri U."/>
            <person name="Larimer F."/>
            <person name="Leebens-Mack J."/>
            <person name="Leple J.C."/>
            <person name="Locascio P."/>
            <person name="Lou Y."/>
            <person name="Lucas S."/>
            <person name="Martin F."/>
            <person name="Montanini B."/>
            <person name="Napoli C."/>
            <person name="Nelson D.R."/>
            <person name="Nelson C."/>
            <person name="Nieminen K."/>
            <person name="Nilsson O."/>
            <person name="Pereda V."/>
            <person name="Peter G."/>
            <person name="Philippe R."/>
            <person name="Pilate G."/>
            <person name="Poliakov A."/>
            <person name="Razumovskaya J."/>
            <person name="Richardson P."/>
            <person name="Rinaldi C."/>
            <person name="Ritland K."/>
            <person name="Rouze P."/>
            <person name="Ryaboy D."/>
            <person name="Schmutz J."/>
            <person name="Schrader J."/>
            <person name="Segerman B."/>
            <person name="Shin H."/>
            <person name="Siddiqui A."/>
            <person name="Sterky F."/>
            <person name="Terry A."/>
            <person name="Tsai C.J."/>
            <person name="Uberbacher E."/>
            <person name="Unneberg P."/>
            <person name="Vahala J."/>
            <person name="Wall K."/>
            <person name="Wessler S."/>
            <person name="Yang G."/>
            <person name="Yin T."/>
            <person name="Douglas C."/>
            <person name="Marra M."/>
            <person name="Sandberg G."/>
            <person name="Van de Peer Y."/>
            <person name="Rokhsar D."/>
        </authorList>
    </citation>
    <scope>NUCLEOTIDE SEQUENCE [LARGE SCALE GENOMIC DNA]</scope>
    <source>
        <strain evidence="2">cv. Nisqually</strain>
    </source>
</reference>
<protein>
    <submittedName>
        <fullName evidence="1">Uncharacterized protein</fullName>
    </submittedName>
</protein>
<accession>A0A2K2A9D7</accession>